<dbReference type="Proteomes" id="UP000016922">
    <property type="component" value="Unassembled WGS sequence"/>
</dbReference>
<dbReference type="GO" id="GO:0006633">
    <property type="term" value="P:fatty acid biosynthetic process"/>
    <property type="evidence" value="ECO:0007669"/>
    <property type="project" value="InterPro"/>
</dbReference>
<keyword evidence="4" id="KW-0489">Methyltransferase</keyword>
<dbReference type="InterPro" id="IPR049900">
    <property type="entry name" value="PKS_mFAS_DH"/>
</dbReference>
<dbReference type="InterPro" id="IPR032821">
    <property type="entry name" value="PKS_assoc"/>
</dbReference>
<keyword evidence="5" id="KW-0808">Transferase</keyword>
<dbReference type="OrthoDB" id="329835at2759"/>
<dbReference type="SUPFAM" id="SSF52777">
    <property type="entry name" value="CoA-dependent acyltransferases"/>
    <property type="match status" value="2"/>
</dbReference>
<dbReference type="PROSITE" id="PS52004">
    <property type="entry name" value="KS3_2"/>
    <property type="match status" value="1"/>
</dbReference>
<dbReference type="Pfam" id="PF08659">
    <property type="entry name" value="KR"/>
    <property type="match status" value="1"/>
</dbReference>
<dbReference type="PROSITE" id="PS00606">
    <property type="entry name" value="KS3_1"/>
    <property type="match status" value="1"/>
</dbReference>
<feature type="domain" description="Carrier" evidence="11">
    <location>
        <begin position="2405"/>
        <end position="2486"/>
    </location>
</feature>
<dbReference type="Pfam" id="PF02801">
    <property type="entry name" value="Ketoacyl-synt_C"/>
    <property type="match status" value="1"/>
</dbReference>
<evidence type="ECO:0000259" key="13">
    <source>
        <dbReference type="PROSITE" id="PS52019"/>
    </source>
</evidence>
<dbReference type="GO" id="GO:0031177">
    <property type="term" value="F:phosphopantetheine binding"/>
    <property type="evidence" value="ECO:0007669"/>
    <property type="project" value="InterPro"/>
</dbReference>
<dbReference type="PROSITE" id="PS00455">
    <property type="entry name" value="AMP_BINDING"/>
    <property type="match status" value="1"/>
</dbReference>
<dbReference type="Gene3D" id="3.40.50.150">
    <property type="entry name" value="Vaccinia Virus protein VP39"/>
    <property type="match status" value="1"/>
</dbReference>
<dbReference type="SUPFAM" id="SSF56801">
    <property type="entry name" value="Acetyl-CoA synthetase-like"/>
    <property type="match status" value="1"/>
</dbReference>
<dbReference type="CDD" id="cd19532">
    <property type="entry name" value="C_PKS-NRPS"/>
    <property type="match status" value="1"/>
</dbReference>
<feature type="domain" description="PKS/mFAS DH" evidence="13">
    <location>
        <begin position="954"/>
        <end position="1254"/>
    </location>
</feature>
<keyword evidence="2" id="KW-0597">Phosphoprotein</keyword>
<dbReference type="InterPro" id="IPR006162">
    <property type="entry name" value="Ppantetheine_attach_site"/>
</dbReference>
<dbReference type="InterPro" id="IPR014030">
    <property type="entry name" value="Ketoacyl_synth_N"/>
</dbReference>
<dbReference type="GO" id="GO:0016874">
    <property type="term" value="F:ligase activity"/>
    <property type="evidence" value="ECO:0007669"/>
    <property type="project" value="UniProtKB-KW"/>
</dbReference>
<dbReference type="Gene3D" id="3.40.50.12780">
    <property type="entry name" value="N-terminal domain of ligase-like"/>
    <property type="match status" value="1"/>
</dbReference>
<dbReference type="Pfam" id="PF00501">
    <property type="entry name" value="AMP-binding"/>
    <property type="match status" value="1"/>
</dbReference>
<dbReference type="GO" id="GO:0032259">
    <property type="term" value="P:methylation"/>
    <property type="evidence" value="ECO:0007669"/>
    <property type="project" value="UniProtKB-KW"/>
</dbReference>
<evidence type="ECO:0000256" key="3">
    <source>
        <dbReference type="ARBA" id="ARBA00022598"/>
    </source>
</evidence>
<dbReference type="InterPro" id="IPR014031">
    <property type="entry name" value="Ketoacyl_synth_C"/>
</dbReference>
<evidence type="ECO:0000313" key="14">
    <source>
        <dbReference type="EMBL" id="EPE30946.1"/>
    </source>
</evidence>
<dbReference type="Pfam" id="PF21089">
    <property type="entry name" value="PKS_DH_N"/>
    <property type="match status" value="1"/>
</dbReference>
<dbReference type="CDD" id="cd05930">
    <property type="entry name" value="A_NRPS"/>
    <property type="match status" value="1"/>
</dbReference>
<evidence type="ECO:0000256" key="2">
    <source>
        <dbReference type="ARBA" id="ARBA00022553"/>
    </source>
</evidence>
<dbReference type="InterPro" id="IPR057326">
    <property type="entry name" value="KR_dom"/>
</dbReference>
<dbReference type="Gene3D" id="3.40.50.720">
    <property type="entry name" value="NAD(P)-binding Rossmann-like Domain"/>
    <property type="match status" value="3"/>
</dbReference>
<evidence type="ECO:0000256" key="4">
    <source>
        <dbReference type="ARBA" id="ARBA00022603"/>
    </source>
</evidence>
<feature type="domain" description="Carrier" evidence="11">
    <location>
        <begin position="3548"/>
        <end position="3625"/>
    </location>
</feature>
<keyword evidence="8" id="KW-0511">Multifunctional enzyme</keyword>
<dbReference type="Pfam" id="PF00550">
    <property type="entry name" value="PP-binding"/>
    <property type="match status" value="2"/>
</dbReference>
<evidence type="ECO:0000256" key="10">
    <source>
        <dbReference type="SAM" id="MobiDB-lite"/>
    </source>
</evidence>
<dbReference type="InterPro" id="IPR020806">
    <property type="entry name" value="PKS_PP-bd"/>
</dbReference>
<dbReference type="Gene3D" id="3.40.47.10">
    <property type="match status" value="1"/>
</dbReference>
<dbReference type="Pfam" id="PF07993">
    <property type="entry name" value="NAD_binding_4"/>
    <property type="match status" value="1"/>
</dbReference>
<dbReference type="InterPro" id="IPR016036">
    <property type="entry name" value="Malonyl_transacylase_ACP-bd"/>
</dbReference>
<dbReference type="InterPro" id="IPR001227">
    <property type="entry name" value="Ac_transferase_dom_sf"/>
</dbReference>
<dbReference type="Gene3D" id="1.10.1200.10">
    <property type="entry name" value="ACP-like"/>
    <property type="match status" value="2"/>
</dbReference>
<dbReference type="GO" id="GO:0030639">
    <property type="term" value="P:polyketide biosynthetic process"/>
    <property type="evidence" value="ECO:0007669"/>
    <property type="project" value="UniProtKB-ARBA"/>
</dbReference>
<dbReference type="PROSITE" id="PS00012">
    <property type="entry name" value="PHOSPHOPANTETHEINE"/>
    <property type="match status" value="1"/>
</dbReference>
<dbReference type="Pfam" id="PF00668">
    <property type="entry name" value="Condensation"/>
    <property type="match status" value="1"/>
</dbReference>
<dbReference type="InterPro" id="IPR020841">
    <property type="entry name" value="PKS_Beta-ketoAc_synthase_dom"/>
</dbReference>
<dbReference type="SUPFAM" id="SSF47336">
    <property type="entry name" value="ACP-like"/>
    <property type="match status" value="2"/>
</dbReference>
<dbReference type="Gene3D" id="3.10.129.110">
    <property type="entry name" value="Polyketide synthase dehydratase"/>
    <property type="match status" value="1"/>
</dbReference>
<dbReference type="SUPFAM" id="SSF53901">
    <property type="entry name" value="Thiolase-like"/>
    <property type="match status" value="1"/>
</dbReference>
<dbReference type="PROSITE" id="PS50075">
    <property type="entry name" value="CARRIER"/>
    <property type="match status" value="2"/>
</dbReference>
<feature type="domain" description="Ketosynthase family 3 (KS3)" evidence="12">
    <location>
        <begin position="13"/>
        <end position="447"/>
    </location>
</feature>
<feature type="active site" description="Proton acceptor; for dehydratase activity" evidence="9">
    <location>
        <position position="986"/>
    </location>
</feature>
<dbReference type="InterPro" id="IPR016039">
    <property type="entry name" value="Thiolase-like"/>
</dbReference>
<evidence type="ECO:0000259" key="11">
    <source>
        <dbReference type="PROSITE" id="PS50075"/>
    </source>
</evidence>
<dbReference type="SUPFAM" id="SSF53335">
    <property type="entry name" value="S-adenosyl-L-methionine-dependent methyltransferases"/>
    <property type="match status" value="1"/>
</dbReference>
<dbReference type="InterPro" id="IPR036736">
    <property type="entry name" value="ACP-like_sf"/>
</dbReference>
<dbReference type="Gene3D" id="3.30.300.30">
    <property type="match status" value="1"/>
</dbReference>
<organism evidence="14 15">
    <name type="scientific">Glarea lozoyensis (strain ATCC 20868 / MF5171)</name>
    <dbReference type="NCBI Taxonomy" id="1116229"/>
    <lineage>
        <taxon>Eukaryota</taxon>
        <taxon>Fungi</taxon>
        <taxon>Dikarya</taxon>
        <taxon>Ascomycota</taxon>
        <taxon>Pezizomycotina</taxon>
        <taxon>Leotiomycetes</taxon>
        <taxon>Helotiales</taxon>
        <taxon>Helotiaceae</taxon>
        <taxon>Glarea</taxon>
    </lineage>
</organism>
<dbReference type="GO" id="GO:0004312">
    <property type="term" value="F:fatty acid synthase activity"/>
    <property type="evidence" value="ECO:0007669"/>
    <property type="project" value="TreeGrafter"/>
</dbReference>
<dbReference type="CDD" id="cd00833">
    <property type="entry name" value="PKS"/>
    <property type="match status" value="1"/>
</dbReference>
<evidence type="ECO:0000259" key="12">
    <source>
        <dbReference type="PROSITE" id="PS52004"/>
    </source>
</evidence>
<dbReference type="InterPro" id="IPR014043">
    <property type="entry name" value="Acyl_transferase_dom"/>
</dbReference>
<dbReference type="Pfam" id="PF16197">
    <property type="entry name" value="KAsynt_C_assoc"/>
    <property type="match status" value="1"/>
</dbReference>
<dbReference type="GeneID" id="19462968"/>
<dbReference type="InterPro" id="IPR050091">
    <property type="entry name" value="PKS_NRPS_Biosynth_Enz"/>
</dbReference>
<dbReference type="InterPro" id="IPR001242">
    <property type="entry name" value="Condensation_dom"/>
</dbReference>
<dbReference type="InterPro" id="IPR029063">
    <property type="entry name" value="SAM-dependent_MTases_sf"/>
</dbReference>
<dbReference type="eggNOG" id="KOG1202">
    <property type="taxonomic scope" value="Eukaryota"/>
</dbReference>
<dbReference type="InterPro" id="IPR049551">
    <property type="entry name" value="PKS_DH_C"/>
</dbReference>
<feature type="region of interest" description="C-terminal hotdog fold" evidence="9">
    <location>
        <begin position="1104"/>
        <end position="1254"/>
    </location>
</feature>
<dbReference type="InterPro" id="IPR000873">
    <property type="entry name" value="AMP-dep_synth/lig_dom"/>
</dbReference>
<dbReference type="FunFam" id="3.40.47.10:FF:000019">
    <property type="entry name" value="Polyketide synthase type I"/>
    <property type="match status" value="1"/>
</dbReference>
<dbReference type="OMA" id="RGKMMAV"/>
<evidence type="ECO:0000256" key="8">
    <source>
        <dbReference type="ARBA" id="ARBA00023268"/>
    </source>
</evidence>
<dbReference type="SMART" id="SM00822">
    <property type="entry name" value="PKS_KR"/>
    <property type="match status" value="1"/>
</dbReference>
<dbReference type="PANTHER" id="PTHR43775:SF20">
    <property type="entry name" value="HYBRID PKS-NRPS SYNTHETASE APDA"/>
    <property type="match status" value="1"/>
</dbReference>
<dbReference type="PROSITE" id="PS52019">
    <property type="entry name" value="PKS_MFAS_DH"/>
    <property type="match status" value="1"/>
</dbReference>
<dbReference type="GO" id="GO:0016491">
    <property type="term" value="F:oxidoreductase activity"/>
    <property type="evidence" value="ECO:0007669"/>
    <property type="project" value="UniProtKB-KW"/>
</dbReference>
<dbReference type="InterPro" id="IPR009081">
    <property type="entry name" value="PP-bd_ACP"/>
</dbReference>
<dbReference type="InterPro" id="IPR013217">
    <property type="entry name" value="Methyltransf_12"/>
</dbReference>
<keyword evidence="15" id="KW-1185">Reference proteome</keyword>
<feature type="region of interest" description="Disordered" evidence="10">
    <location>
        <begin position="2515"/>
        <end position="2555"/>
    </location>
</feature>
<dbReference type="HOGENOM" id="CLU_000022_37_5_1"/>
<dbReference type="Pfam" id="PF23114">
    <property type="entry name" value="NAD-bd_HRPKS_sdrA"/>
    <property type="match status" value="1"/>
</dbReference>
<accession>S3DG19</accession>
<dbReference type="InterPro" id="IPR042104">
    <property type="entry name" value="PKS_dehydratase_sf"/>
</dbReference>
<dbReference type="KEGG" id="glz:GLAREA_03913"/>
<dbReference type="RefSeq" id="XP_008082357.1">
    <property type="nucleotide sequence ID" value="XM_008084166.1"/>
</dbReference>
<dbReference type="EMBL" id="KE145363">
    <property type="protein sequence ID" value="EPE30946.1"/>
    <property type="molecule type" value="Genomic_DNA"/>
</dbReference>
<dbReference type="InterPro" id="IPR020845">
    <property type="entry name" value="AMP-binding_CS"/>
</dbReference>
<dbReference type="GO" id="GO:0004315">
    <property type="term" value="F:3-oxoacyl-[acyl-carrier-protein] synthase activity"/>
    <property type="evidence" value="ECO:0007669"/>
    <property type="project" value="InterPro"/>
</dbReference>
<feature type="compositionally biased region" description="Low complexity" evidence="10">
    <location>
        <begin position="2515"/>
        <end position="2542"/>
    </location>
</feature>
<dbReference type="InterPro" id="IPR023213">
    <property type="entry name" value="CAT-like_dom_sf"/>
</dbReference>
<keyword evidence="3" id="KW-0436">Ligase</keyword>
<dbReference type="InterPro" id="IPR013120">
    <property type="entry name" value="FAR_NAD-bd"/>
</dbReference>
<dbReference type="Gene3D" id="3.30.559.30">
    <property type="entry name" value="Nonribosomal peptide synthetase, condensation domain"/>
    <property type="match status" value="1"/>
</dbReference>
<keyword evidence="7" id="KW-0560">Oxidoreductase</keyword>
<keyword evidence="1" id="KW-0596">Phosphopantetheine</keyword>
<dbReference type="InterPro" id="IPR036291">
    <property type="entry name" value="NAD(P)-bd_dom_sf"/>
</dbReference>
<dbReference type="InterPro" id="IPR013968">
    <property type="entry name" value="PKS_KR"/>
</dbReference>
<sequence length="3976" mass="437998">MTKFTSSPKLNQAEPIAIIGSSCRFPGGATSPAALWELLQKPRDVLQKISSDRFNPTAFYHKDADHHGTTNVQHAYLLAEDPCKFDPSFFNITSREAEALDPQQRGLLEVAYEGIESAGYGIEGLRGTNTAVFVGSMTADYYDIQMRDINTVPQYLATGTARSILSNRISYFFDWKGPSMTIDTACSSSLVAVHHAVQSLRNGESSVAIAAGTNLIFGPEMFIYESKLHMLSPDGRSRMWDAGANGYARGEGFAAIVLKPLSKALEDGDEIESIIRETGVNQDGRTRGITMPSHESQEDLIRKTYAKAGLDLSRPGDRCQYFEAHGTGTKAGDPIEARAISQSFVNGESPGKGDPLYVGSVKTVIGHLEGAAGLAGILKASLALQKAQIPPNLLFDTLNPEVEPFYKGLKIPTTLTNWPILPVGERRRASVNSFGFGGTNAHVILESVDRASSLEEVAPRSSNETLSILPICLSAASDISLVDLLRRYVAYIEGNTELNLSHLASTLLFRRSNLPRKASFAGSDARSLCEAMTAKISELTAQKTQIIPAKSETTNSKILGVFTGQGAQWATMGSGLLQSCPLFATTIQNLDRELSNLPDPPAWTLTEEIKAQSAESRVGEALISQPLCTALQIGLVDVLKSAGIKLHAVVGHSSGEIGAAYAAGIISAREAICISYYRGLYAHLAGGLDNEQGGMIASAYNFDQASVLCNQDQFEGRLCVAACNSPNSVTLSGDMDAIEEAKEHFDGEGTFSRILKVDTAYHSHHMEPCAEPYMAALRSCNITPRTSAAPVWISSTYDTWDSTSQDLSLLKDTYWKDNMTGQVRFSQAICRAVEQEGPFDTIIEIGPHATLKNPTLKTIKNFSNREIPLQYQGLLERDKNDLVSCAKAMGGLWSQLGPECVDVKAYSKLFSVGPHTQHVTLLKNLPTYPWQHTARYWKESRISQRFRLSQEAPHELLGCRVPDDNDHEMRWRNQLSVEEIPWTRGHVFQSQPLFPAAGYISMALEASVRLAQGREIRAIELVDMSIKKAIILESSKSVETLFTMATQSRTQEECGEIITAHFKLYAYDNQCSDDPEHFGGHVNLILGSATSNLLPSRPSAQTPLAEVNVDRFYESLSAIDLDYTQDFRGILKLHRRMDKACASVQRTARDTNGNELLVHPAFLDVCLQTLFAAFCAPGDGSLWTTYLPTKVGKVVINPSQFGRGNSMLATVDSHVTLASSHAVAGDIEIFDLEDNMMIQIQQLECTSFSPANPSNDRKLFCKTAWMADIMSGSPDDAVKLEDPENQDEIIEICERAAFFYLRRLRQAISLSEEPSFKVHFQRLLKFTSYITPLLASGNYEGVDAKWTADSLEAIEALVQKYPDVVDLQLVHVVGSNLIDIVHEKVDTLEIMRNNNMLDRLYVEGIGFRNANMNVSAILNQLSHRHPHMNILEIGAGTGGTTRSVFEGLRRKYSAYKYTDISSGFFESARQIFKDEADKLTFTKLDIESDPSLQGFQDNSYDLIVASNVLHATRTLKKTMTNVRRLLRPGGYLVLMEITGQNLRNQFIMSALPGWWLGVDDGRPHAPTISEVQWDSLLRETGFSGIDVVKRDREATFRHSNSVMVTQALDQTVEILREPTSFLEMIPKPERLVVVGGNDLTTVKIVGSIQKLLRPWGLAIHVIKSLEDLDVSRLDFGSTSIVSLLDFESSYFKNFTTTKLKTLQNVLEKSRQVLWVSKNGRSTNPEANMMTGLSRTLQFELPHLTFRTLDVEEDNATPQELAHQITAIFLRIMLETAENPMQGVLWSAEPELMYQNGNVMIPRIIQNEQLNNRLNSIRRPILQPVDSKDLAIELKRDHSNQSFSVQQLDLANDHPSSSDTVAIRVKFSSLNSIRMSRGSYLFLCIGKVISTHKQVIALSSVNSSIICIPHSWTFECPELTNEELPEFLQSLMNQLVAKSIMEKHTPAGVTLVHEASPSLKTLLSESAKRDGIEFLFTGETGSSSDHVKSLKIHPASSERTLRRVVRNGVKSIFDLSTAKTFAGTISKAFPKLPVRHSSWFSRSKSDLTASFEEENLSKLLPSIQDMTTLELFPANSGCKVFSIADISSLTPAKQSLEAIISWEVENPVHVAITAIKSTTLFSANKTYLLIGLTGELGQSLTRYMVSNGARCIVIASRKPQVAPEWLQEMADEGALIKVCALDLTLRKSLEDLVGDIRSTLPPIAGVANGAMVLFDKAFSDMTFDQMNSVLEPKVSGTRYLNELFQEDTLDFFILFSSLASVVGNRGQSNYNTANMFMLSTARQRRIKGLAASVLSIGMIIGLGYVSRMGSATEKPLRKLNFMPISEREFHTMFTEAIVNGRSGSQDESDIIVGLAETLDASANVEQPPWFTNPRFSHLVNKGAPVFQVESSVKIIAPVADQLSGVTSHEIAIGILQVNFLSKLGLMVQEDPQMININTPLTSLGIDSLIAVEIRTWFLKEMKMDFPIFKILGQATVATLCEETISAKMVDCLHTNEVQVSKPLSPIAITVSDIDLESPGPSTESTSTSGSASTTTSLSVAEASPKSPLSETSDFQSSSGIDDIPKLDFVHTFGLSSGQSTLWLLRSYLKNKSTHNIVVQYTLRGNLDRRALESSISKTIQRHEILRTCFYSDPISEKATQGVLARSPFAMNYLELSTESEVQGEFDNMRKNEFDLENGHSFDVTLIHRSDGTHEIVFAAHHILMDGVSWNVLMHDIQKAYLNGYLPPLGSQYSEYVENEARIIGSGELNNQLAYWKKEFSILPQPLGLLPISKVGARQSMDSYDTRTVSLSLDAEVVARVRKASRGLNSTPFQFYLSALQVLLSQLASQNEICIGMVDANRSDSRFNENIGYFINTLPLRFQINEDDSFETIISNTKNKVYGAMENSQIPIDVLLEKLKVPRSATHSPLFQVLVNYRLGALEQKMLGNCEMTDAKSSVSMTPYDLTLLILETSDGGCLLQFDTQNYLYSEEDSSHLLKIYSRLLDTLSRDSHLAPKQCKLFDEEENRKSLDIGVGPSEALDDSRTLVHQIDEHALASPEAIALTDSSGESITYESLRATSMAIASAIGSLSQPEVTVGLLFEPSIDAVCAMIATLRIGGRCVPLDLSNPLTRLNAISNDCKPDVILYHGATSGACLDLDAKNCLMWDISDIEVIPRKKSVNLGRGEQEAFIIYTSGTTGIPKGIRLTHRNLTNAIFGIGNFLGIGKETVLQQSSMSFDLSIAQIFLGLANGGKVVIAAREQRGDAIALSNLMLEHNVTFTFCVPSEYSILLRYGTVALKKCRNWRTALSAGERMTGRIKGLFSQLAIPVSLFNGYGPAETTIVTHIGKVAYDDSYVENGEEYLSVGKSLMNATTRILDADGLPVPAGFPGEIYIMGANVAAGYTNAEEEDFERFGIDQYTKGSDTLNRSYRSGDRGRILSDGTLIPLGRMQGDSQVKIRGLRVELEGIANAILSAAQGDLAEVVVVEREEIEMLVAYVTFVKEEVERNQNQYLESLLEQLQMADHVRPKFLVPLDKLPRTANGKVDRTSLKVLPIHTTSTFDSEQISLSKSEERMSKVWRAVLREDKSNPLTITKYTDFFRLGGNSLLAVELQAAVRAEFGTLLDLRVFFKASSLHSMASRLMTGQEDLDQKIDWDAETSLGQELKLSIPSQPLTTSPSTTKRVLLTGAFGFLGKAILQDLVNNAQVSEIHCVAIRQPPNLPPRKSPITSPKIHIYAGDLSLPRFGLSETEFNMISTSITTIIHNGAEVSFMKSYHSLSAVNVNATREILKFSLPNRAHIHFVSTGGVADILGPDNELMEVPVPESLTPDSVREISGYVASKWAAERVLFNAATQLQSRVWIHRPMYIIGDEAPSTDLVNAILKFSVKMKRVPDLSHWKGSFDLVSVENVAAGIVHAAVDGEGEDGKVVVKHEAGDFMVSCSGLGEHILKEYGVECEVVGFGEWIRAAEECELPAMLGGYLRGIVDLEVTLPRLGRS</sequence>
<dbReference type="SUPFAM" id="SSF55048">
    <property type="entry name" value="Probable ACP-binding domain of malonyl-CoA ACP transacylase"/>
    <property type="match status" value="1"/>
</dbReference>
<dbReference type="eggNOG" id="KOG1178">
    <property type="taxonomic scope" value="Eukaryota"/>
</dbReference>
<evidence type="ECO:0000256" key="7">
    <source>
        <dbReference type="ARBA" id="ARBA00023002"/>
    </source>
</evidence>
<dbReference type="PANTHER" id="PTHR43775">
    <property type="entry name" value="FATTY ACID SYNTHASE"/>
    <property type="match status" value="1"/>
</dbReference>
<dbReference type="InterPro" id="IPR042099">
    <property type="entry name" value="ANL_N_sf"/>
</dbReference>
<dbReference type="GO" id="GO:0009403">
    <property type="term" value="P:toxin biosynthetic process"/>
    <property type="evidence" value="ECO:0007669"/>
    <property type="project" value="UniProtKB-ARBA"/>
</dbReference>
<dbReference type="SMART" id="SM00827">
    <property type="entry name" value="PKS_AT"/>
    <property type="match status" value="1"/>
</dbReference>
<dbReference type="InterPro" id="IPR018201">
    <property type="entry name" value="Ketoacyl_synth_AS"/>
</dbReference>
<dbReference type="Pfam" id="PF08242">
    <property type="entry name" value="Methyltransf_12"/>
    <property type="match status" value="1"/>
</dbReference>
<evidence type="ECO:0000313" key="15">
    <source>
        <dbReference type="Proteomes" id="UP000016922"/>
    </source>
</evidence>
<dbReference type="SMART" id="SM00825">
    <property type="entry name" value="PKS_KS"/>
    <property type="match status" value="1"/>
</dbReference>
<dbReference type="Gene3D" id="3.30.559.10">
    <property type="entry name" value="Chloramphenicol acetyltransferase-like domain"/>
    <property type="match status" value="1"/>
</dbReference>
<dbReference type="SMART" id="SM00823">
    <property type="entry name" value="PKS_PP"/>
    <property type="match status" value="2"/>
</dbReference>
<feature type="compositionally biased region" description="Polar residues" evidence="10">
    <location>
        <begin position="2545"/>
        <end position="2555"/>
    </location>
</feature>
<dbReference type="GO" id="GO:0008168">
    <property type="term" value="F:methyltransferase activity"/>
    <property type="evidence" value="ECO:0007669"/>
    <property type="project" value="UniProtKB-KW"/>
</dbReference>
<feature type="region of interest" description="N-terminal hotdog fold" evidence="9">
    <location>
        <begin position="954"/>
        <end position="1089"/>
    </location>
</feature>
<protein>
    <submittedName>
        <fullName evidence="14">Acetyl-CoA synthetase-like protein</fullName>
    </submittedName>
</protein>
<dbReference type="InterPro" id="IPR049552">
    <property type="entry name" value="PKS_DH_N"/>
</dbReference>
<dbReference type="InterPro" id="IPR045851">
    <property type="entry name" value="AMP-bd_C_sf"/>
</dbReference>
<reference evidence="14 15" key="1">
    <citation type="journal article" date="2013" name="BMC Genomics">
        <title>Genomics-driven discovery of the pneumocandin biosynthetic gene cluster in the fungus Glarea lozoyensis.</title>
        <authorList>
            <person name="Chen L."/>
            <person name="Yue Q."/>
            <person name="Zhang X."/>
            <person name="Xiang M."/>
            <person name="Wang C."/>
            <person name="Li S."/>
            <person name="Che Y."/>
            <person name="Ortiz-Lopez F.J."/>
            <person name="Bills G.F."/>
            <person name="Liu X."/>
            <person name="An Z."/>
        </authorList>
    </citation>
    <scope>NUCLEOTIDE SEQUENCE [LARGE SCALE GENOMIC DNA]</scope>
    <source>
        <strain evidence="15">ATCC 20868 / MF5171</strain>
    </source>
</reference>
<dbReference type="SUPFAM" id="SSF51735">
    <property type="entry name" value="NAD(P)-binding Rossmann-fold domains"/>
    <property type="match status" value="2"/>
</dbReference>
<dbReference type="SMART" id="SM00826">
    <property type="entry name" value="PKS_DH"/>
    <property type="match status" value="1"/>
</dbReference>
<evidence type="ECO:0000256" key="5">
    <source>
        <dbReference type="ARBA" id="ARBA00022679"/>
    </source>
</evidence>
<dbReference type="SUPFAM" id="SSF52151">
    <property type="entry name" value="FabD/lysophospholipase-like"/>
    <property type="match status" value="1"/>
</dbReference>
<feature type="active site" description="Proton donor; for dehydratase activity" evidence="9">
    <location>
        <position position="1164"/>
    </location>
</feature>
<dbReference type="InterPro" id="IPR016035">
    <property type="entry name" value="Acyl_Trfase/lysoPLipase"/>
</dbReference>
<dbReference type="InterPro" id="IPR056501">
    <property type="entry name" value="NAD-bd_HRPKS_sdrA"/>
</dbReference>
<gene>
    <name evidence="14" type="ORF">GLAREA_03913</name>
</gene>
<keyword evidence="6" id="KW-0677">Repeat</keyword>
<dbReference type="Pfam" id="PF14765">
    <property type="entry name" value="PS-DH"/>
    <property type="match status" value="1"/>
</dbReference>
<name>S3DG19_GLAL2</name>
<evidence type="ECO:0000256" key="6">
    <source>
        <dbReference type="ARBA" id="ARBA00022737"/>
    </source>
</evidence>
<dbReference type="Gene3D" id="3.40.366.10">
    <property type="entry name" value="Malonyl-Coenzyme A Acyl Carrier Protein, domain 2"/>
    <property type="match status" value="1"/>
</dbReference>
<evidence type="ECO:0000256" key="1">
    <source>
        <dbReference type="ARBA" id="ARBA00022450"/>
    </source>
</evidence>
<dbReference type="InterPro" id="IPR020807">
    <property type="entry name" value="PKS_DH"/>
</dbReference>
<proteinExistence type="predicted"/>
<dbReference type="CDD" id="cd02440">
    <property type="entry name" value="AdoMet_MTases"/>
    <property type="match status" value="1"/>
</dbReference>
<evidence type="ECO:0000256" key="9">
    <source>
        <dbReference type="PROSITE-ProRule" id="PRU01363"/>
    </source>
</evidence>
<dbReference type="Pfam" id="PF00109">
    <property type="entry name" value="ketoacyl-synt"/>
    <property type="match status" value="1"/>
</dbReference>
<dbReference type="Pfam" id="PF00698">
    <property type="entry name" value="Acyl_transf_1"/>
    <property type="match status" value="1"/>
</dbReference>